<comment type="caution">
    <text evidence="2">The sequence shown here is derived from an EMBL/GenBank/DDBJ whole genome shotgun (WGS) entry which is preliminary data.</text>
</comment>
<proteinExistence type="predicted"/>
<dbReference type="AlphaFoldDB" id="A0A2V3PKV4"/>
<protein>
    <submittedName>
        <fullName evidence="2">Putative RNase toxin 23 of polymorphic toxin system</fullName>
    </submittedName>
</protein>
<dbReference type="Proteomes" id="UP000247973">
    <property type="component" value="Unassembled WGS sequence"/>
</dbReference>
<name>A0A2V3PKV4_9BACT</name>
<accession>A0A2V3PKV4</accession>
<evidence type="ECO:0000259" key="1">
    <source>
        <dbReference type="Pfam" id="PF15528"/>
    </source>
</evidence>
<feature type="domain" description="Bacterial toxin 23" evidence="1">
    <location>
        <begin position="64"/>
        <end position="225"/>
    </location>
</feature>
<dbReference type="Pfam" id="PF15528">
    <property type="entry name" value="Ntox23"/>
    <property type="match status" value="1"/>
</dbReference>
<evidence type="ECO:0000313" key="2">
    <source>
        <dbReference type="EMBL" id="PXV62116.1"/>
    </source>
</evidence>
<gene>
    <name evidence="2" type="ORF">CLV62_12271</name>
</gene>
<reference evidence="2 3" key="1">
    <citation type="submission" date="2018-03" db="EMBL/GenBank/DDBJ databases">
        <title>Genomic Encyclopedia of Archaeal and Bacterial Type Strains, Phase II (KMG-II): from individual species to whole genera.</title>
        <authorList>
            <person name="Goeker M."/>
        </authorList>
    </citation>
    <scope>NUCLEOTIDE SEQUENCE [LARGE SCALE GENOMIC DNA]</scope>
    <source>
        <strain evidence="2 3">DSM 100214</strain>
    </source>
</reference>
<dbReference type="OrthoDB" id="995589at2"/>
<keyword evidence="3" id="KW-1185">Reference proteome</keyword>
<sequence length="266" mass="30136">MHYYFICLFILLFSIVPTVQCQSMFHKNDYNSLYILDSNRNNGFEVIASIIAMFTAGSADRNGFRLGGSLTVSKNIGDWTLCTGLDAYKAKERFGLGTTFAGVEYDDGKYGASYFVNKYYQGGKQVSGILGLRLDDFSLKFEDDILALPFTGFTIYDRYRTAALELQYKHFIIGTNVYTTGINGLTDTSPYNRKGTYMGGKQISSPMYIGYTNKDLILRYGMNNQTGGYLGQNLWHRNFFDTGDFKSGGYRNQFLQVGTYQPYTLY</sequence>
<dbReference type="EMBL" id="QICL01000022">
    <property type="protein sequence ID" value="PXV62116.1"/>
    <property type="molecule type" value="Genomic_DNA"/>
</dbReference>
<dbReference type="InterPro" id="IPR029115">
    <property type="entry name" value="Ntox23"/>
</dbReference>
<evidence type="ECO:0000313" key="3">
    <source>
        <dbReference type="Proteomes" id="UP000247973"/>
    </source>
</evidence>
<organism evidence="2 3">
    <name type="scientific">Dysgonomonas alginatilytica</name>
    <dbReference type="NCBI Taxonomy" id="1605892"/>
    <lineage>
        <taxon>Bacteria</taxon>
        <taxon>Pseudomonadati</taxon>
        <taxon>Bacteroidota</taxon>
        <taxon>Bacteroidia</taxon>
        <taxon>Bacteroidales</taxon>
        <taxon>Dysgonomonadaceae</taxon>
        <taxon>Dysgonomonas</taxon>
    </lineage>
</organism>